<dbReference type="HOGENOM" id="CLU_2873773_0_0_1"/>
<gene>
    <name evidence="2" type="ORF">CH063_15438</name>
</gene>
<dbReference type="Proteomes" id="UP000007174">
    <property type="component" value="Unassembled WGS sequence"/>
</dbReference>
<proteinExistence type="predicted"/>
<evidence type="ECO:0000256" key="1">
    <source>
        <dbReference type="SAM" id="MobiDB-lite"/>
    </source>
</evidence>
<feature type="non-terminal residue" evidence="2">
    <location>
        <position position="64"/>
    </location>
</feature>
<name>H1W2T3_COLHI</name>
<evidence type="ECO:0000313" key="3">
    <source>
        <dbReference type="Proteomes" id="UP000007174"/>
    </source>
</evidence>
<reference evidence="3" key="1">
    <citation type="journal article" date="2012" name="Nat. Genet.">
        <title>Lifestyle transitions in plant pathogenic Colletotrichum fungi deciphered by genome and transcriptome analyses.</title>
        <authorList>
            <person name="O'Connell R.J."/>
            <person name="Thon M.R."/>
            <person name="Hacquard S."/>
            <person name="Amyotte S.G."/>
            <person name="Kleemann J."/>
            <person name="Torres M.F."/>
            <person name="Damm U."/>
            <person name="Buiate E.A."/>
            <person name="Epstein L."/>
            <person name="Alkan N."/>
            <person name="Altmueller J."/>
            <person name="Alvarado-Balderrama L."/>
            <person name="Bauser C.A."/>
            <person name="Becker C."/>
            <person name="Birren B.W."/>
            <person name="Chen Z."/>
            <person name="Choi J."/>
            <person name="Crouch J.A."/>
            <person name="Duvick J.P."/>
            <person name="Farman M.A."/>
            <person name="Gan P."/>
            <person name="Heiman D."/>
            <person name="Henrissat B."/>
            <person name="Howard R.J."/>
            <person name="Kabbage M."/>
            <person name="Koch C."/>
            <person name="Kracher B."/>
            <person name="Kubo Y."/>
            <person name="Law A.D."/>
            <person name="Lebrun M.-H."/>
            <person name="Lee Y.-H."/>
            <person name="Miyara I."/>
            <person name="Moore N."/>
            <person name="Neumann U."/>
            <person name="Nordstroem K."/>
            <person name="Panaccione D.G."/>
            <person name="Panstruga R."/>
            <person name="Place M."/>
            <person name="Proctor R.H."/>
            <person name="Prusky D."/>
            <person name="Rech G."/>
            <person name="Reinhardt R."/>
            <person name="Rollins J.A."/>
            <person name="Rounsley S."/>
            <person name="Schardl C.L."/>
            <person name="Schwartz D.C."/>
            <person name="Shenoy N."/>
            <person name="Shirasu K."/>
            <person name="Sikhakolli U.R."/>
            <person name="Stueber K."/>
            <person name="Sukno S.A."/>
            <person name="Sweigard J.A."/>
            <person name="Takano Y."/>
            <person name="Takahara H."/>
            <person name="Trail F."/>
            <person name="van der Does H.C."/>
            <person name="Voll L.M."/>
            <person name="Will I."/>
            <person name="Young S."/>
            <person name="Zeng Q."/>
            <person name="Zhang J."/>
            <person name="Zhou S."/>
            <person name="Dickman M.B."/>
            <person name="Schulze-Lefert P."/>
            <person name="Ver Loren van Themaat E."/>
            <person name="Ma L.-J."/>
            <person name="Vaillancourt L.J."/>
        </authorList>
    </citation>
    <scope>NUCLEOTIDE SEQUENCE [LARGE SCALE GENOMIC DNA]</scope>
    <source>
        <strain evidence="3">IMI 349063</strain>
    </source>
</reference>
<protein>
    <submittedName>
        <fullName evidence="2">Uncharacterized protein</fullName>
    </submittedName>
</protein>
<organism evidence="2 3">
    <name type="scientific">Colletotrichum higginsianum (strain IMI 349063)</name>
    <name type="common">Crucifer anthracnose fungus</name>
    <dbReference type="NCBI Taxonomy" id="759273"/>
    <lineage>
        <taxon>Eukaryota</taxon>
        <taxon>Fungi</taxon>
        <taxon>Dikarya</taxon>
        <taxon>Ascomycota</taxon>
        <taxon>Pezizomycotina</taxon>
        <taxon>Sordariomycetes</taxon>
        <taxon>Hypocreomycetidae</taxon>
        <taxon>Glomerellales</taxon>
        <taxon>Glomerellaceae</taxon>
        <taxon>Colletotrichum</taxon>
        <taxon>Colletotrichum destructivum species complex</taxon>
    </lineage>
</organism>
<evidence type="ECO:0000313" key="2">
    <source>
        <dbReference type="EMBL" id="CCF46796.1"/>
    </source>
</evidence>
<sequence length="64" mass="6947">MEMSELAPQPFTLHIRASSSGSTHCSEKADKVLGASTSPTRERFTVRASLLLIDPIIPTHLSLL</sequence>
<feature type="region of interest" description="Disordered" evidence="1">
    <location>
        <begin position="17"/>
        <end position="38"/>
    </location>
</feature>
<accession>H1W2T3</accession>
<dbReference type="AlphaFoldDB" id="H1W2T3"/>
<dbReference type="EMBL" id="CACQ02009073">
    <property type="protein sequence ID" value="CCF46796.1"/>
    <property type="molecule type" value="Genomic_DNA"/>
</dbReference>